<gene>
    <name evidence="4" type="ORF">LHGZ1_3429</name>
</gene>
<dbReference type="SMART" id="SM00331">
    <property type="entry name" value="PP2C_SIG"/>
    <property type="match status" value="1"/>
</dbReference>
<accession>A0A248LN95</accession>
<feature type="transmembrane region" description="Helical" evidence="2">
    <location>
        <begin position="314"/>
        <end position="335"/>
    </location>
</feature>
<evidence type="ECO:0000256" key="1">
    <source>
        <dbReference type="ARBA" id="ARBA00022801"/>
    </source>
</evidence>
<organism evidence="4 5">
    <name type="scientific">Laribacter hongkongensis</name>
    <dbReference type="NCBI Taxonomy" id="168471"/>
    <lineage>
        <taxon>Bacteria</taxon>
        <taxon>Pseudomonadati</taxon>
        <taxon>Pseudomonadota</taxon>
        <taxon>Betaproteobacteria</taxon>
        <taxon>Neisseriales</taxon>
        <taxon>Aquaspirillaceae</taxon>
        <taxon>Laribacter</taxon>
    </lineage>
</organism>
<dbReference type="Gene3D" id="6.10.340.10">
    <property type="match status" value="1"/>
</dbReference>
<dbReference type="Pfam" id="PF00672">
    <property type="entry name" value="HAMP"/>
    <property type="match status" value="1"/>
</dbReference>
<keyword evidence="2" id="KW-0812">Transmembrane</keyword>
<dbReference type="Proteomes" id="UP000197424">
    <property type="component" value="Chromosome"/>
</dbReference>
<keyword evidence="1" id="KW-0378">Hydrolase</keyword>
<feature type="transmembrane region" description="Helical" evidence="2">
    <location>
        <begin position="16"/>
        <end position="36"/>
    </location>
</feature>
<protein>
    <submittedName>
        <fullName evidence="4">Serine phosphatase RsbU, regulator of sigma subunit</fullName>
    </submittedName>
</protein>
<dbReference type="InterPro" id="IPR001932">
    <property type="entry name" value="PPM-type_phosphatase-like_dom"/>
</dbReference>
<dbReference type="GO" id="GO:0007165">
    <property type="term" value="P:signal transduction"/>
    <property type="evidence" value="ECO:0007669"/>
    <property type="project" value="InterPro"/>
</dbReference>
<dbReference type="EMBL" id="CP022115">
    <property type="protein sequence ID" value="ASJ26260.1"/>
    <property type="molecule type" value="Genomic_DNA"/>
</dbReference>
<dbReference type="InterPro" id="IPR003660">
    <property type="entry name" value="HAMP_dom"/>
</dbReference>
<evidence type="ECO:0000313" key="4">
    <source>
        <dbReference type="EMBL" id="ASJ26260.1"/>
    </source>
</evidence>
<keyword evidence="2" id="KW-1133">Transmembrane helix</keyword>
<dbReference type="Pfam" id="PF07228">
    <property type="entry name" value="SpoIIE"/>
    <property type="match status" value="1"/>
</dbReference>
<keyword evidence="2" id="KW-0472">Membrane</keyword>
<dbReference type="GO" id="GO:0016020">
    <property type="term" value="C:membrane"/>
    <property type="evidence" value="ECO:0007669"/>
    <property type="project" value="InterPro"/>
</dbReference>
<sequence length="678" mass="74306">MSAILRLGLRSKAATFMGLLAVMLLLAAVATSWIFIDLTRERYGAEVVRNHALLSKEQFMLPVARELALSQKLADSDATRNFLRDESRPDYRKAFFAEAESFRRLFGEHSLFAGVIASRHFYFNDNTLAFSSAPRGTMQRDVPADAWFFASTAKRTPYNFNINTNQQVGVTNVWVNVLVTDTDGTPLGFVGTGFELTHFLQRFARHDTSGLSSMLLAGNGAIQAHPDPARIEHQMVTDKVPTQTLFRLLSGPDDQPRVQAAMQRLRTSQSTVETLNVTLEGQQQLMAITWLPALDWFAVSAVEAHAGALLDSSLLLGALSVLAGLLVLAMILMYFGTHLLVFKPLLALSQGVRSMESGRYDINLHLTRRDEIGELATAFNRMASRVQRHTAELEATVSARTRELTDMLTRQQDNIHCARMIQHAMLPQTALTETCQGQLLVLWRPKDIVSGDLYLFHRDADGWLAGLVDCAGHGVTGALMTVLAHGAFQTAIDRVGSHDPAAILNVMNEIVRAPFAEQLASRQRVPTSMEAALVRIDPGQATLTYAGARIALYCVDRDGTVTVCKGGRRALGEKRQETYQSQTLPAQGLDCYLTSDGLLDQSGGPQEFGFGASRFAGLLGTLHTLPWADRLETLTSALTDWQGQEPQLDDICVIGFTAMPDPRKPAGDLACSSSTTPA</sequence>
<dbReference type="InterPro" id="IPR052016">
    <property type="entry name" value="Bact_Sigma-Reg"/>
</dbReference>
<dbReference type="PANTHER" id="PTHR43156">
    <property type="entry name" value="STAGE II SPORULATION PROTEIN E-RELATED"/>
    <property type="match status" value="1"/>
</dbReference>
<name>A0A248LN95_9NEIS</name>
<proteinExistence type="predicted"/>
<dbReference type="GO" id="GO:0016791">
    <property type="term" value="F:phosphatase activity"/>
    <property type="evidence" value="ECO:0007669"/>
    <property type="project" value="TreeGrafter"/>
</dbReference>
<reference evidence="5" key="1">
    <citation type="submission" date="2017-06" db="EMBL/GenBank/DDBJ databases">
        <title>Whole genome sequence of Laribacter hongkongensis LHGZ1.</title>
        <authorList>
            <person name="Chen D."/>
            <person name="Wu H."/>
            <person name="Chen J."/>
        </authorList>
    </citation>
    <scope>NUCLEOTIDE SEQUENCE [LARGE SCALE GENOMIC DNA]</scope>
    <source>
        <strain evidence="5">LHGZ1</strain>
    </source>
</reference>
<feature type="domain" description="HAMP" evidence="3">
    <location>
        <begin position="339"/>
        <end position="391"/>
    </location>
</feature>
<dbReference type="SMART" id="SM00304">
    <property type="entry name" value="HAMP"/>
    <property type="match status" value="1"/>
</dbReference>
<dbReference type="PANTHER" id="PTHR43156:SF9">
    <property type="entry name" value="HAMP DOMAIN-CONTAINING PROTEIN"/>
    <property type="match status" value="1"/>
</dbReference>
<dbReference type="CDD" id="cd06225">
    <property type="entry name" value="HAMP"/>
    <property type="match status" value="1"/>
</dbReference>
<evidence type="ECO:0000256" key="2">
    <source>
        <dbReference type="SAM" id="Phobius"/>
    </source>
</evidence>
<dbReference type="InterPro" id="IPR036457">
    <property type="entry name" value="PPM-type-like_dom_sf"/>
</dbReference>
<evidence type="ECO:0000313" key="5">
    <source>
        <dbReference type="Proteomes" id="UP000197424"/>
    </source>
</evidence>
<dbReference type="RefSeq" id="WP_088861803.1">
    <property type="nucleotide sequence ID" value="NZ_CP022115.1"/>
</dbReference>
<dbReference type="AlphaFoldDB" id="A0A248LN95"/>
<dbReference type="OrthoDB" id="5496380at2"/>
<dbReference type="Gene3D" id="3.60.40.10">
    <property type="entry name" value="PPM-type phosphatase domain"/>
    <property type="match status" value="1"/>
</dbReference>
<dbReference type="SUPFAM" id="SSF158472">
    <property type="entry name" value="HAMP domain-like"/>
    <property type="match status" value="1"/>
</dbReference>
<dbReference type="PROSITE" id="PS50885">
    <property type="entry name" value="HAMP"/>
    <property type="match status" value="1"/>
</dbReference>
<evidence type="ECO:0000259" key="3">
    <source>
        <dbReference type="PROSITE" id="PS50885"/>
    </source>
</evidence>